<sequence>MAKTILYIATSLDGQIATKDGSVEWLYSFDKNPDGTPQDHGYEAFVKDIETVVMGSKTYEWFDKAGVPYPYSDKKAFIISKRNLPAPKNGKVTSEEPHLLVRKLKAESQGNIWIVGGGLLVSALLSADLIDEMRLFYIPVMLGEGTSLNPHPAKMTSWKLHSTQSFPTGVIEAVYIR</sequence>
<dbReference type="EMBL" id="JANRMI010000003">
    <property type="protein sequence ID" value="MDG0816770.1"/>
    <property type="molecule type" value="Genomic_DNA"/>
</dbReference>
<evidence type="ECO:0000313" key="2">
    <source>
        <dbReference type="EMBL" id="MDG0816770.1"/>
    </source>
</evidence>
<protein>
    <submittedName>
        <fullName evidence="2">Dihydrofolate reductase family protein</fullName>
    </submittedName>
</protein>
<dbReference type="Gene3D" id="3.40.430.10">
    <property type="entry name" value="Dihydrofolate Reductase, subunit A"/>
    <property type="match status" value="1"/>
</dbReference>
<keyword evidence="3" id="KW-1185">Reference proteome</keyword>
<proteinExistence type="predicted"/>
<dbReference type="RefSeq" id="WP_277578248.1">
    <property type="nucleotide sequence ID" value="NZ_JANRMI010000003.1"/>
</dbReference>
<accession>A0ABT6DKP3</accession>
<dbReference type="PANTHER" id="PTHR38011:SF11">
    <property type="entry name" value="2,5-DIAMINO-6-RIBOSYLAMINO-4(3H)-PYRIMIDINONE 5'-PHOSPHATE REDUCTASE"/>
    <property type="match status" value="1"/>
</dbReference>
<organism evidence="2 3">
    <name type="scientific">Bdellovibrio svalbardensis</name>
    <dbReference type="NCBI Taxonomy" id="2972972"/>
    <lineage>
        <taxon>Bacteria</taxon>
        <taxon>Pseudomonadati</taxon>
        <taxon>Bdellovibrionota</taxon>
        <taxon>Bdellovibrionia</taxon>
        <taxon>Bdellovibrionales</taxon>
        <taxon>Pseudobdellovibrionaceae</taxon>
        <taxon>Bdellovibrio</taxon>
    </lineage>
</organism>
<evidence type="ECO:0000259" key="1">
    <source>
        <dbReference type="Pfam" id="PF01872"/>
    </source>
</evidence>
<gene>
    <name evidence="2" type="ORF">NWE73_10370</name>
</gene>
<dbReference type="SUPFAM" id="SSF53597">
    <property type="entry name" value="Dihydrofolate reductase-like"/>
    <property type="match status" value="1"/>
</dbReference>
<evidence type="ECO:0000313" key="3">
    <source>
        <dbReference type="Proteomes" id="UP001152321"/>
    </source>
</evidence>
<dbReference type="InterPro" id="IPR050765">
    <property type="entry name" value="Riboflavin_Biosynth_HTPR"/>
</dbReference>
<comment type="caution">
    <text evidence="2">The sequence shown here is derived from an EMBL/GenBank/DDBJ whole genome shotgun (WGS) entry which is preliminary data.</text>
</comment>
<dbReference type="Pfam" id="PF01872">
    <property type="entry name" value="RibD_C"/>
    <property type="match status" value="1"/>
</dbReference>
<dbReference type="InterPro" id="IPR024072">
    <property type="entry name" value="DHFR-like_dom_sf"/>
</dbReference>
<dbReference type="Proteomes" id="UP001152321">
    <property type="component" value="Unassembled WGS sequence"/>
</dbReference>
<reference evidence="2" key="1">
    <citation type="submission" date="2022-08" db="EMBL/GenBank/DDBJ databases">
        <title>Novel Bdellovibrio Species Isolated from Svalbard: Designation Bdellovibrio svalbardensis.</title>
        <authorList>
            <person name="Mitchell R.J."/>
            <person name="Choi S.Y."/>
        </authorList>
    </citation>
    <scope>NUCLEOTIDE SEQUENCE</scope>
    <source>
        <strain evidence="2">PAP01</strain>
    </source>
</reference>
<name>A0ABT6DKP3_9BACT</name>
<dbReference type="InterPro" id="IPR002734">
    <property type="entry name" value="RibDG_C"/>
</dbReference>
<dbReference type="PANTHER" id="PTHR38011">
    <property type="entry name" value="DIHYDROFOLATE REDUCTASE FAMILY PROTEIN (AFU_ORTHOLOGUE AFUA_8G06820)"/>
    <property type="match status" value="1"/>
</dbReference>
<feature type="domain" description="Bacterial bifunctional deaminase-reductase C-terminal" evidence="1">
    <location>
        <begin position="4"/>
        <end position="170"/>
    </location>
</feature>